<name>A0A222FQJ5_9GAMM</name>
<dbReference type="Pfam" id="PF00916">
    <property type="entry name" value="Sulfate_transp"/>
    <property type="match status" value="1"/>
</dbReference>
<keyword evidence="2 5" id="KW-0812">Transmembrane</keyword>
<dbReference type="PROSITE" id="PS01130">
    <property type="entry name" value="SLC26A"/>
    <property type="match status" value="1"/>
</dbReference>
<evidence type="ECO:0000313" key="7">
    <source>
        <dbReference type="EMBL" id="ASP40671.1"/>
    </source>
</evidence>
<feature type="transmembrane region" description="Helical" evidence="5">
    <location>
        <begin position="51"/>
        <end position="67"/>
    </location>
</feature>
<feature type="domain" description="STAS" evidence="6">
    <location>
        <begin position="452"/>
        <end position="546"/>
    </location>
</feature>
<dbReference type="OrthoDB" id="9769739at2"/>
<feature type="transmembrane region" description="Helical" evidence="5">
    <location>
        <begin position="99"/>
        <end position="120"/>
    </location>
</feature>
<dbReference type="GO" id="GO:0016020">
    <property type="term" value="C:membrane"/>
    <property type="evidence" value="ECO:0007669"/>
    <property type="project" value="UniProtKB-SubCell"/>
</dbReference>
<dbReference type="InterPro" id="IPR036513">
    <property type="entry name" value="STAS_dom_sf"/>
</dbReference>
<dbReference type="PROSITE" id="PS50801">
    <property type="entry name" value="STAS"/>
    <property type="match status" value="1"/>
</dbReference>
<dbReference type="InterPro" id="IPR002645">
    <property type="entry name" value="STAS_dom"/>
</dbReference>
<evidence type="ECO:0000256" key="5">
    <source>
        <dbReference type="SAM" id="Phobius"/>
    </source>
</evidence>
<feature type="transmembrane region" description="Helical" evidence="5">
    <location>
        <begin position="398"/>
        <end position="428"/>
    </location>
</feature>
<feature type="transmembrane region" description="Helical" evidence="5">
    <location>
        <begin position="369"/>
        <end position="386"/>
    </location>
</feature>
<protein>
    <submittedName>
        <fullName evidence="7">Sodium-independent anion transporter</fullName>
    </submittedName>
</protein>
<evidence type="ECO:0000256" key="3">
    <source>
        <dbReference type="ARBA" id="ARBA00022989"/>
    </source>
</evidence>
<gene>
    <name evidence="7" type="ORF">CHH28_19245</name>
</gene>
<dbReference type="Pfam" id="PF01740">
    <property type="entry name" value="STAS"/>
    <property type="match status" value="1"/>
</dbReference>
<dbReference type="CDD" id="cd07042">
    <property type="entry name" value="STAS_SulP_like_sulfate_transporter"/>
    <property type="match status" value="1"/>
</dbReference>
<dbReference type="RefSeq" id="WP_094061832.1">
    <property type="nucleotide sequence ID" value="NZ_CP022530.1"/>
</dbReference>
<dbReference type="InterPro" id="IPR011547">
    <property type="entry name" value="SLC26A/SulP_dom"/>
</dbReference>
<dbReference type="Gene3D" id="3.30.750.24">
    <property type="entry name" value="STAS domain"/>
    <property type="match status" value="1"/>
</dbReference>
<dbReference type="PANTHER" id="PTHR11814">
    <property type="entry name" value="SULFATE TRANSPORTER"/>
    <property type="match status" value="1"/>
</dbReference>
<evidence type="ECO:0000256" key="1">
    <source>
        <dbReference type="ARBA" id="ARBA00004141"/>
    </source>
</evidence>
<evidence type="ECO:0000259" key="6">
    <source>
        <dbReference type="PROSITE" id="PS50801"/>
    </source>
</evidence>
<comment type="subcellular location">
    <subcellularLocation>
        <location evidence="1">Membrane</location>
        <topology evidence="1">Multi-pass membrane protein</topology>
    </subcellularLocation>
</comment>
<feature type="transmembrane region" description="Helical" evidence="5">
    <location>
        <begin position="24"/>
        <end position="45"/>
    </location>
</feature>
<keyword evidence="4 5" id="KW-0472">Membrane</keyword>
<reference evidence="7 8" key="1">
    <citation type="submission" date="2017-07" db="EMBL/GenBank/DDBJ databases">
        <title>Annotated genome sequence of Bacterioplanes sanyensis isolated from Red Sea.</title>
        <authorList>
            <person name="Rehman Z.U."/>
        </authorList>
    </citation>
    <scope>NUCLEOTIDE SEQUENCE [LARGE SCALE GENOMIC DNA]</scope>
    <source>
        <strain evidence="7 8">NV9</strain>
    </source>
</reference>
<feature type="transmembrane region" description="Helical" evidence="5">
    <location>
        <begin position="222"/>
        <end position="248"/>
    </location>
</feature>
<feature type="transmembrane region" description="Helical" evidence="5">
    <location>
        <begin position="268"/>
        <end position="292"/>
    </location>
</feature>
<dbReference type="SUPFAM" id="SSF52091">
    <property type="entry name" value="SpoIIaa-like"/>
    <property type="match status" value="1"/>
</dbReference>
<sequence>MLQRYLPMLSWLNSYDRTAFSQDAIAAVIVTVMLIPQSLAYALLAGLPPQVGLYASILPLIVYALFASSRTLSVGPVAVISLMTAAAVGQLGLNTMEETVKAAMALAFISGLMLIVMGMLRLGMLANFLSHPVISGFITASGILIAASQLRHLLGIDASGHTLLDITSSLSAQWHLIHGPTLLMGASALTLLLLLRWQFKPMLIRLGCPPNAAQLLAKTGPVVAVIATGTITFLAGLEEIGIAVVGHIPAGLPSSSLPMFDQHIWQQLFVSALLISVIGFVESVSVAQTLAAKRRQHIHPNQELIGLGGANLASAVSGGFPVTGGFSRSVVNFDAGAHTPAAGLFTAIGIAIAALWLTPLLYFLPKATLAATIIVAVLSLLDFRAMQRTWHYSRSDFAAMFATIVMTLVYGVEIGISSGVSLSIVLFLHRTSRPHNAVVGRVPGTEHFRNVDRVVVETDTHILTIRVDESLYFANARYLEELVTKKVAANPAIKHLILMCPAVNWIDASALESLEAINQRLKDSGVSLHLSEIKGPVMDQLQRSDFLTQLTGRVFMSQYEAWCYLRHGPDGCQCGSA</sequence>
<feature type="transmembrane region" description="Helical" evidence="5">
    <location>
        <begin position="132"/>
        <end position="154"/>
    </location>
</feature>
<feature type="transmembrane region" description="Helical" evidence="5">
    <location>
        <begin position="304"/>
        <end position="322"/>
    </location>
</feature>
<organism evidence="7 8">
    <name type="scientific">Bacterioplanes sanyensis</name>
    <dbReference type="NCBI Taxonomy" id="1249553"/>
    <lineage>
        <taxon>Bacteria</taxon>
        <taxon>Pseudomonadati</taxon>
        <taxon>Pseudomonadota</taxon>
        <taxon>Gammaproteobacteria</taxon>
        <taxon>Oceanospirillales</taxon>
        <taxon>Oceanospirillaceae</taxon>
        <taxon>Bacterioplanes</taxon>
    </lineage>
</organism>
<evidence type="ECO:0000313" key="8">
    <source>
        <dbReference type="Proteomes" id="UP000202440"/>
    </source>
</evidence>
<dbReference type="NCBIfam" id="TIGR00815">
    <property type="entry name" value="sulP"/>
    <property type="match status" value="1"/>
</dbReference>
<dbReference type="InterPro" id="IPR018045">
    <property type="entry name" value="S04_transporter_CS"/>
</dbReference>
<feature type="transmembrane region" description="Helical" evidence="5">
    <location>
        <begin position="174"/>
        <end position="195"/>
    </location>
</feature>
<keyword evidence="3 5" id="KW-1133">Transmembrane helix</keyword>
<dbReference type="InterPro" id="IPR001902">
    <property type="entry name" value="SLC26A/SulP_fam"/>
</dbReference>
<feature type="transmembrane region" description="Helical" evidence="5">
    <location>
        <begin position="342"/>
        <end position="362"/>
    </location>
</feature>
<evidence type="ECO:0000256" key="2">
    <source>
        <dbReference type="ARBA" id="ARBA00022692"/>
    </source>
</evidence>
<evidence type="ECO:0000256" key="4">
    <source>
        <dbReference type="ARBA" id="ARBA00023136"/>
    </source>
</evidence>
<dbReference type="AlphaFoldDB" id="A0A222FQJ5"/>
<dbReference type="Proteomes" id="UP000202440">
    <property type="component" value="Chromosome"/>
</dbReference>
<dbReference type="GO" id="GO:0008271">
    <property type="term" value="F:secondary active sulfate transmembrane transporter activity"/>
    <property type="evidence" value="ECO:0007669"/>
    <property type="project" value="InterPro"/>
</dbReference>
<feature type="transmembrane region" description="Helical" evidence="5">
    <location>
        <begin position="74"/>
        <end position="93"/>
    </location>
</feature>
<accession>A0A222FQJ5</accession>
<dbReference type="KEGG" id="bsan:CHH28_19245"/>
<keyword evidence="8" id="KW-1185">Reference proteome</keyword>
<dbReference type="EMBL" id="CP022530">
    <property type="protein sequence ID" value="ASP40671.1"/>
    <property type="molecule type" value="Genomic_DNA"/>
</dbReference>
<proteinExistence type="predicted"/>